<dbReference type="PANTHER" id="PTHR48207">
    <property type="entry name" value="SUCCINATE--HYDROXYMETHYLGLUTARATE COA-TRANSFERASE"/>
    <property type="match status" value="1"/>
</dbReference>
<name>A0A1X0KIR4_MYCSC</name>
<dbReference type="PANTHER" id="PTHR48207:SF4">
    <property type="entry name" value="BLL6097 PROTEIN"/>
    <property type="match status" value="1"/>
</dbReference>
<organism evidence="2 3">
    <name type="scientific">Mycobacterium scrofulaceum</name>
    <dbReference type="NCBI Taxonomy" id="1783"/>
    <lineage>
        <taxon>Bacteria</taxon>
        <taxon>Bacillati</taxon>
        <taxon>Actinomycetota</taxon>
        <taxon>Actinomycetes</taxon>
        <taxon>Mycobacteriales</taxon>
        <taxon>Mycobacteriaceae</taxon>
        <taxon>Mycobacterium</taxon>
    </lineage>
</organism>
<evidence type="ECO:0000313" key="2">
    <source>
        <dbReference type="EMBL" id="ORB75189.1"/>
    </source>
</evidence>
<gene>
    <name evidence="2" type="ORF">BST44_06335</name>
</gene>
<dbReference type="Proteomes" id="UP000192601">
    <property type="component" value="Unassembled WGS sequence"/>
</dbReference>
<dbReference type="EMBL" id="MVIJ01000006">
    <property type="protein sequence ID" value="ORB75189.1"/>
    <property type="molecule type" value="Genomic_DNA"/>
</dbReference>
<dbReference type="Pfam" id="PF02515">
    <property type="entry name" value="CoA_transf_3"/>
    <property type="match status" value="1"/>
</dbReference>
<dbReference type="STRING" id="1783.BST44_06335"/>
<dbReference type="Gene3D" id="3.40.50.10540">
    <property type="entry name" value="Crotonobetainyl-coa:carnitine coa-transferase, domain 1"/>
    <property type="match status" value="1"/>
</dbReference>
<keyword evidence="3" id="KW-1185">Reference proteome</keyword>
<dbReference type="InterPro" id="IPR003673">
    <property type="entry name" value="CoA-Trfase_fam_III"/>
</dbReference>
<dbReference type="AlphaFoldDB" id="A0A1X0KIR4"/>
<comment type="caution">
    <text evidence="2">The sequence shown here is derived from an EMBL/GenBank/DDBJ whole genome shotgun (WGS) entry which is preliminary data.</text>
</comment>
<dbReference type="OrthoDB" id="9797653at2"/>
<dbReference type="RefSeq" id="WP_083175803.1">
    <property type="nucleotide sequence ID" value="NZ_MVIJ01000006.1"/>
</dbReference>
<dbReference type="InterPro" id="IPR044855">
    <property type="entry name" value="CoA-Trfase_III_dom3_sf"/>
</dbReference>
<protein>
    <submittedName>
        <fullName evidence="2">CoA transferase</fullName>
    </submittedName>
</protein>
<dbReference type="GO" id="GO:0008410">
    <property type="term" value="F:CoA-transferase activity"/>
    <property type="evidence" value="ECO:0007669"/>
    <property type="project" value="TreeGrafter"/>
</dbReference>
<evidence type="ECO:0000256" key="1">
    <source>
        <dbReference type="ARBA" id="ARBA00022679"/>
    </source>
</evidence>
<keyword evidence="1 2" id="KW-0808">Transferase</keyword>
<dbReference type="SUPFAM" id="SSF89796">
    <property type="entry name" value="CoA-transferase family III (CaiB/BaiF)"/>
    <property type="match status" value="1"/>
</dbReference>
<dbReference type="InterPro" id="IPR023606">
    <property type="entry name" value="CoA-Trfase_III_dom_1_sf"/>
</dbReference>
<reference evidence="2 3" key="1">
    <citation type="submission" date="2017-02" db="EMBL/GenBank/DDBJ databases">
        <title>The new phylogeny of genus Mycobacterium.</title>
        <authorList>
            <person name="Tortoli E."/>
            <person name="Trovato A."/>
            <person name="Cirillo D.M."/>
        </authorList>
    </citation>
    <scope>NUCLEOTIDE SEQUENCE [LARGE SCALE GENOMIC DNA]</scope>
    <source>
        <strain evidence="2 3">DSM 43992</strain>
    </source>
</reference>
<dbReference type="Gene3D" id="3.30.1540.10">
    <property type="entry name" value="formyl-coa transferase, domain 3"/>
    <property type="match status" value="1"/>
</dbReference>
<sequence>MSSRGSGPLAGVRVVDLTAMVMGPYCTQIMADMGADVIKVEPPQGDDTRYVSVGPVRGMGGVFVNVNRGKRGITVDLRSDSGKAVLRALIERADVFIHSMRSKAVARLGFSYDEVAAINPGIVYTNCYGYGRRGPNRDLPAYDDTIQAACGLPFVQEQLTGEPNYVGTIMADKVAGLTALYATMMALFHRERTGEGQEVEVAMFETMASFMLVEHANGAMFDPPLGPAVYPRTVAPNRRPYRTSDGYIAALIYNDKHWAAFMEAVRPPWRSDLYATLERRARQIDTVYALLADTLAQRTTAEWLDLFRELEIPAASLSSPAMLFDDEHLDAVGFFETVETPHGPVRFPGVPTWFSRTPGRVAGPAPELGADTDEVLDELGLALVEVNADTERAGPV</sequence>
<evidence type="ECO:0000313" key="3">
    <source>
        <dbReference type="Proteomes" id="UP000192601"/>
    </source>
</evidence>
<accession>A0A1X0KIR4</accession>
<dbReference type="InterPro" id="IPR050483">
    <property type="entry name" value="CoA-transferase_III_domain"/>
</dbReference>
<proteinExistence type="predicted"/>